<dbReference type="GO" id="GO:0005975">
    <property type="term" value="P:carbohydrate metabolic process"/>
    <property type="evidence" value="ECO:0007669"/>
    <property type="project" value="InterPro"/>
</dbReference>
<evidence type="ECO:0000256" key="1">
    <source>
        <dbReference type="ARBA" id="ARBA00008834"/>
    </source>
</evidence>
<sequence length="449" mass="49626">MATVYDIREYGAVGDGKFNNAGAIQNAIDLCHENGGGQVVIPAGIYLSGSIRLRSHIDLHLKQGAVLRCSLKREDIHAFDNGALKAARPDGWNDGCFIGAWHEENITISGAGTIDGQGREIMYDDDADGGFHEAPLMIKGFRPRLMLLEDIQNLTVKEVTLLDAAFWTLHLAGCRRVRIHNLQILNNTRGANNDGIDPDCCQDVLISNCIVKTGDDAIVIKSTRPMAEQYGNCENIIITGCILKSQDSALKIGTETHGTIRNVVFSDCIIEDCSRAVGIWVRDGGTVEDIQVHHLTGAVRRYADAPQREFAPRWWGKGEPLFISATHRTREKRFPGVIRNIQFDHIHLKSESGVFIAAEADCPIENVSVSELDLTLAKQGSQPGGLFDEQPSVKNVYPHAIPAVYARYVNGLRLKECRVRKVKPPMEHWSGLTETENCRDLALDIQEVE</sequence>
<reference evidence="5 6" key="1">
    <citation type="submission" date="2019-03" db="EMBL/GenBank/DDBJ databases">
        <title>Genomic Encyclopedia of Type Strains, Phase IV (KMG-IV): sequencing the most valuable type-strain genomes for metagenomic binning, comparative biology and taxonomic classification.</title>
        <authorList>
            <person name="Goeker M."/>
        </authorList>
    </citation>
    <scope>NUCLEOTIDE SEQUENCE [LARGE SCALE GENOMIC DNA]</scope>
    <source>
        <strain evidence="5 6">LX-B</strain>
    </source>
</reference>
<dbReference type="InterPro" id="IPR000743">
    <property type="entry name" value="Glyco_hydro_28"/>
</dbReference>
<dbReference type="Proteomes" id="UP000295008">
    <property type="component" value="Unassembled WGS sequence"/>
</dbReference>
<comment type="caution">
    <text evidence="5">The sequence shown here is derived from an EMBL/GenBank/DDBJ whole genome shotgun (WGS) entry which is preliminary data.</text>
</comment>
<dbReference type="InterPro" id="IPR012334">
    <property type="entry name" value="Pectin_lyas_fold"/>
</dbReference>
<name>A0A4R1R024_HYDET</name>
<comment type="similarity">
    <text evidence="1 4">Belongs to the glycosyl hydrolase 28 family.</text>
</comment>
<dbReference type="AlphaFoldDB" id="A0A4R1R024"/>
<dbReference type="SMART" id="SM00710">
    <property type="entry name" value="PbH1"/>
    <property type="match status" value="4"/>
</dbReference>
<dbReference type="Gene3D" id="2.160.20.10">
    <property type="entry name" value="Single-stranded right-handed beta-helix, Pectin lyase-like"/>
    <property type="match status" value="1"/>
</dbReference>
<proteinExistence type="inferred from homology"/>
<dbReference type="Pfam" id="PF00295">
    <property type="entry name" value="Glyco_hydro_28"/>
    <property type="match status" value="1"/>
</dbReference>
<evidence type="ECO:0000256" key="2">
    <source>
        <dbReference type="ARBA" id="ARBA00022801"/>
    </source>
</evidence>
<accession>A0A4R1R024</accession>
<keyword evidence="2 4" id="KW-0378">Hydrolase</keyword>
<dbReference type="PANTHER" id="PTHR31339:SF9">
    <property type="entry name" value="PLASMIN AND FIBRONECTIN-BINDING PROTEIN A"/>
    <property type="match status" value="1"/>
</dbReference>
<dbReference type="InterPro" id="IPR011050">
    <property type="entry name" value="Pectin_lyase_fold/virulence"/>
</dbReference>
<dbReference type="OrthoDB" id="9795222at2"/>
<evidence type="ECO:0000256" key="3">
    <source>
        <dbReference type="ARBA" id="ARBA00023295"/>
    </source>
</evidence>
<evidence type="ECO:0000256" key="4">
    <source>
        <dbReference type="RuleBase" id="RU361169"/>
    </source>
</evidence>
<dbReference type="SUPFAM" id="SSF51126">
    <property type="entry name" value="Pectin lyase-like"/>
    <property type="match status" value="1"/>
</dbReference>
<evidence type="ECO:0000313" key="5">
    <source>
        <dbReference type="EMBL" id="TCL58612.1"/>
    </source>
</evidence>
<gene>
    <name evidence="5" type="ORF">EDC14_10415</name>
</gene>
<keyword evidence="3 4" id="KW-0326">Glycosidase</keyword>
<evidence type="ECO:0000313" key="6">
    <source>
        <dbReference type="Proteomes" id="UP000295008"/>
    </source>
</evidence>
<dbReference type="EMBL" id="SLUN01000041">
    <property type="protein sequence ID" value="TCL58612.1"/>
    <property type="molecule type" value="Genomic_DNA"/>
</dbReference>
<dbReference type="RefSeq" id="WP_132016721.1">
    <property type="nucleotide sequence ID" value="NZ_SLUN01000041.1"/>
</dbReference>
<dbReference type="PANTHER" id="PTHR31339">
    <property type="entry name" value="PECTIN LYASE-RELATED"/>
    <property type="match status" value="1"/>
</dbReference>
<protein>
    <submittedName>
        <fullName evidence="5">Glycosyl hydrolase family 28</fullName>
    </submittedName>
</protein>
<dbReference type="GO" id="GO:0004650">
    <property type="term" value="F:polygalacturonase activity"/>
    <property type="evidence" value="ECO:0007669"/>
    <property type="project" value="InterPro"/>
</dbReference>
<organism evidence="5 6">
    <name type="scientific">Hydrogenispora ethanolica</name>
    <dbReference type="NCBI Taxonomy" id="1082276"/>
    <lineage>
        <taxon>Bacteria</taxon>
        <taxon>Bacillati</taxon>
        <taxon>Bacillota</taxon>
        <taxon>Hydrogenispora</taxon>
    </lineage>
</organism>
<keyword evidence="6" id="KW-1185">Reference proteome</keyword>
<dbReference type="InterPro" id="IPR006626">
    <property type="entry name" value="PbH1"/>
</dbReference>
<dbReference type="InterPro" id="IPR051801">
    <property type="entry name" value="GH28_Enzymes"/>
</dbReference>